<protein>
    <submittedName>
        <fullName evidence="1">Uncharacterized protein</fullName>
    </submittedName>
</protein>
<keyword evidence="2" id="KW-1185">Reference proteome</keyword>
<organism evidence="1 2">
    <name type="scientific">Clostridium porci</name>
    <dbReference type="NCBI Taxonomy" id="2605778"/>
    <lineage>
        <taxon>Bacteria</taxon>
        <taxon>Bacillati</taxon>
        <taxon>Bacillota</taxon>
        <taxon>Clostridia</taxon>
        <taxon>Eubacteriales</taxon>
        <taxon>Clostridiaceae</taxon>
        <taxon>Clostridium</taxon>
    </lineage>
</organism>
<evidence type="ECO:0000313" key="2">
    <source>
        <dbReference type="Proteomes" id="UP000429958"/>
    </source>
</evidence>
<name>A0A7X2NJW0_9CLOT</name>
<dbReference type="EMBL" id="VUMD01000004">
    <property type="protein sequence ID" value="MSS36177.1"/>
    <property type="molecule type" value="Genomic_DNA"/>
</dbReference>
<dbReference type="Proteomes" id="UP000429958">
    <property type="component" value="Unassembled WGS sequence"/>
</dbReference>
<proteinExistence type="predicted"/>
<dbReference type="AlphaFoldDB" id="A0A7X2NJW0"/>
<accession>A0A7X2NJW0</accession>
<reference evidence="1 2" key="1">
    <citation type="submission" date="2019-08" db="EMBL/GenBank/DDBJ databases">
        <title>In-depth cultivation of the pig gut microbiome towards novel bacterial diversity and tailored functional studies.</title>
        <authorList>
            <person name="Wylensek D."/>
            <person name="Hitch T.C.A."/>
            <person name="Clavel T."/>
        </authorList>
    </citation>
    <scope>NUCLEOTIDE SEQUENCE [LARGE SCALE GENOMIC DNA]</scope>
    <source>
        <strain evidence="1 2">WCA-389-WT-23D1</strain>
    </source>
</reference>
<gene>
    <name evidence="1" type="ORF">FYJ39_06240</name>
</gene>
<comment type="caution">
    <text evidence="1">The sequence shown here is derived from an EMBL/GenBank/DDBJ whole genome shotgun (WGS) entry which is preliminary data.</text>
</comment>
<evidence type="ECO:0000313" key="1">
    <source>
        <dbReference type="EMBL" id="MSS36177.1"/>
    </source>
</evidence>
<sequence length="65" mass="7422">MEQQLLFDENEKAGSEEPAIHCIISPDIVPRWFGDTRMRGRAPIRTMCIPRRDTIAGGYGIINYD</sequence>